<dbReference type="InterPro" id="IPR013736">
    <property type="entry name" value="Xaa-Pro_dipept_C"/>
</dbReference>
<evidence type="ECO:0000259" key="1">
    <source>
        <dbReference type="Pfam" id="PF08530"/>
    </source>
</evidence>
<name>A0A1G9MUB7_9ACTN</name>
<dbReference type="InterPro" id="IPR008979">
    <property type="entry name" value="Galactose-bd-like_sf"/>
</dbReference>
<organism evidence="2 3">
    <name type="scientific">Geodermatophilus siccatus</name>
    <dbReference type="NCBI Taxonomy" id="1137991"/>
    <lineage>
        <taxon>Bacteria</taxon>
        <taxon>Bacillati</taxon>
        <taxon>Actinomycetota</taxon>
        <taxon>Actinomycetes</taxon>
        <taxon>Geodermatophilales</taxon>
        <taxon>Geodermatophilaceae</taxon>
        <taxon>Geodermatophilus</taxon>
    </lineage>
</organism>
<dbReference type="Proteomes" id="UP000198680">
    <property type="component" value="Unassembled WGS sequence"/>
</dbReference>
<sequence>MLVRLCDVDPDGVSRNVVDGIRGLDPRTVPADDVTVGDDGVLAVDVELFPTAYRVRAGHRLRVQVSGGAFPRYARNHGTGEPLATATAGRTCRFEVRHDAAHPAWLELPVLS</sequence>
<reference evidence="3" key="1">
    <citation type="submission" date="2016-10" db="EMBL/GenBank/DDBJ databases">
        <authorList>
            <person name="Varghese N."/>
            <person name="Submissions S."/>
        </authorList>
    </citation>
    <scope>NUCLEOTIDE SEQUENCE [LARGE SCALE GENOMIC DNA]</scope>
    <source>
        <strain evidence="3">DSM 45419</strain>
    </source>
</reference>
<dbReference type="SUPFAM" id="SSF49785">
    <property type="entry name" value="Galactose-binding domain-like"/>
    <property type="match status" value="1"/>
</dbReference>
<proteinExistence type="predicted"/>
<dbReference type="Pfam" id="PF08530">
    <property type="entry name" value="PepX_C"/>
    <property type="match status" value="1"/>
</dbReference>
<evidence type="ECO:0000313" key="2">
    <source>
        <dbReference type="EMBL" id="SDL77858.1"/>
    </source>
</evidence>
<accession>A0A1G9MUB7</accession>
<dbReference type="STRING" id="1137991.SAMN05660642_00782"/>
<keyword evidence="3" id="KW-1185">Reference proteome</keyword>
<dbReference type="GO" id="GO:0008239">
    <property type="term" value="F:dipeptidyl-peptidase activity"/>
    <property type="evidence" value="ECO:0007669"/>
    <property type="project" value="InterPro"/>
</dbReference>
<protein>
    <submittedName>
        <fullName evidence="2">X-Pro dipeptidyl-peptidase C-terminal non-catalytic domain-containing protein</fullName>
    </submittedName>
</protein>
<feature type="domain" description="Xaa-Pro dipeptidyl-peptidase C-terminal" evidence="1">
    <location>
        <begin position="3"/>
        <end position="81"/>
    </location>
</feature>
<dbReference type="AlphaFoldDB" id="A0A1G9MUB7"/>
<gene>
    <name evidence="2" type="ORF">SAMN05660642_00782</name>
</gene>
<evidence type="ECO:0000313" key="3">
    <source>
        <dbReference type="Proteomes" id="UP000198680"/>
    </source>
</evidence>
<dbReference type="EMBL" id="FNHE01000002">
    <property type="protein sequence ID" value="SDL77858.1"/>
    <property type="molecule type" value="Genomic_DNA"/>
</dbReference>
<dbReference type="Gene3D" id="2.60.120.260">
    <property type="entry name" value="Galactose-binding domain-like"/>
    <property type="match status" value="1"/>
</dbReference>